<name>A0ABN6M9S3_9BACT</name>
<proteinExistence type="predicted"/>
<keyword evidence="2" id="KW-1185">Reference proteome</keyword>
<gene>
    <name evidence="1" type="ORF">DPPLL_30900</name>
</gene>
<accession>A0ABN6M9S3</accession>
<organism evidence="1 2">
    <name type="scientific">Desulfofustis limnaeus</name>
    <dbReference type="NCBI Taxonomy" id="2740163"/>
    <lineage>
        <taxon>Bacteria</taxon>
        <taxon>Pseudomonadati</taxon>
        <taxon>Thermodesulfobacteriota</taxon>
        <taxon>Desulfobulbia</taxon>
        <taxon>Desulfobulbales</taxon>
        <taxon>Desulfocapsaceae</taxon>
        <taxon>Desulfofustis</taxon>
    </lineage>
</organism>
<reference evidence="1 2" key="1">
    <citation type="submission" date="2022-01" db="EMBL/GenBank/DDBJ databases">
        <title>Desulfofustis limnae sp. nov., a novel mesophilic sulfate-reducing bacterium isolated from marsh soil.</title>
        <authorList>
            <person name="Watanabe M."/>
            <person name="Takahashi A."/>
            <person name="Kojima H."/>
            <person name="Fukui M."/>
        </authorList>
    </citation>
    <scope>NUCLEOTIDE SEQUENCE [LARGE SCALE GENOMIC DNA]</scope>
    <source>
        <strain evidence="1 2">PPLL</strain>
    </source>
</reference>
<evidence type="ECO:0008006" key="3">
    <source>
        <dbReference type="Google" id="ProtNLM"/>
    </source>
</evidence>
<dbReference type="Proteomes" id="UP000830055">
    <property type="component" value="Chromosome"/>
</dbReference>
<evidence type="ECO:0000313" key="2">
    <source>
        <dbReference type="Proteomes" id="UP000830055"/>
    </source>
</evidence>
<dbReference type="RefSeq" id="WP_284152059.1">
    <property type="nucleotide sequence ID" value="NZ_AP025516.1"/>
</dbReference>
<protein>
    <recommendedName>
        <fullName evidence="3">PARP-type domain-containing protein</fullName>
    </recommendedName>
</protein>
<sequence length="81" mass="9567">MLKKKQEVNYRRGRTWASCSQCDHFVREFQVVGIGGKVLGVEARCRIIGLEPGRQYRVLPHYWCDHYDNTEGLKRLKGENW</sequence>
<dbReference type="EMBL" id="AP025516">
    <property type="protein sequence ID" value="BDD88725.1"/>
    <property type="molecule type" value="Genomic_DNA"/>
</dbReference>
<evidence type="ECO:0000313" key="1">
    <source>
        <dbReference type="EMBL" id="BDD88725.1"/>
    </source>
</evidence>